<dbReference type="InterPro" id="IPR000504">
    <property type="entry name" value="RRM_dom"/>
</dbReference>
<evidence type="ECO:0000256" key="2">
    <source>
        <dbReference type="ARBA" id="ARBA00022664"/>
    </source>
</evidence>
<keyword evidence="5" id="KW-0508">mRNA splicing</keyword>
<dbReference type="EMBL" id="KE721301">
    <property type="protein sequence ID" value="ERF70622.1"/>
    <property type="molecule type" value="Genomic_DNA"/>
</dbReference>
<dbReference type="Gene3D" id="3.30.70.330">
    <property type="match status" value="2"/>
</dbReference>
<keyword evidence="10" id="KW-1185">Reference proteome</keyword>
<accession>U1G0B3</accession>
<dbReference type="HOGENOM" id="CLU_026945_0_2_1"/>
<gene>
    <name evidence="9" type="ORF">EPUS_02488</name>
</gene>
<dbReference type="PANTHER" id="PTHR15608:SF0">
    <property type="entry name" value="HIV TAT-SPECIFIC FACTOR 1"/>
    <property type="match status" value="1"/>
</dbReference>
<evidence type="ECO:0000256" key="1">
    <source>
        <dbReference type="ARBA" id="ARBA00007747"/>
    </source>
</evidence>
<evidence type="ECO:0000256" key="4">
    <source>
        <dbReference type="ARBA" id="ARBA00022884"/>
    </source>
</evidence>
<feature type="region of interest" description="Disordered" evidence="7">
    <location>
        <begin position="343"/>
        <end position="397"/>
    </location>
</feature>
<dbReference type="PANTHER" id="PTHR15608">
    <property type="entry name" value="SPLICING FACTOR U2AF-ASSOCIATED PROTEIN 2"/>
    <property type="match status" value="1"/>
</dbReference>
<dbReference type="SMART" id="SM00360">
    <property type="entry name" value="RRM"/>
    <property type="match status" value="2"/>
</dbReference>
<feature type="region of interest" description="Disordered" evidence="7">
    <location>
        <begin position="1"/>
        <end position="27"/>
    </location>
</feature>
<dbReference type="GO" id="GO:0005686">
    <property type="term" value="C:U2 snRNP"/>
    <property type="evidence" value="ECO:0007669"/>
    <property type="project" value="TreeGrafter"/>
</dbReference>
<evidence type="ECO:0000313" key="9">
    <source>
        <dbReference type="EMBL" id="ERF70622.1"/>
    </source>
</evidence>
<dbReference type="eggNOG" id="KOG1548">
    <property type="taxonomic scope" value="Eukaryota"/>
</dbReference>
<dbReference type="Pfam" id="PF00076">
    <property type="entry name" value="RRM_1"/>
    <property type="match status" value="2"/>
</dbReference>
<reference evidence="10" key="1">
    <citation type="journal article" date="2014" name="BMC Genomics">
        <title>Genome characteristics reveal the impact of lichenization on lichen-forming fungus Endocarpon pusillum Hedwig (Verrucariales, Ascomycota).</title>
        <authorList>
            <person name="Wang Y.-Y."/>
            <person name="Liu B."/>
            <person name="Zhang X.-Y."/>
            <person name="Zhou Q.-M."/>
            <person name="Zhang T."/>
            <person name="Li H."/>
            <person name="Yu Y.-F."/>
            <person name="Zhang X.-L."/>
            <person name="Hao X.-Y."/>
            <person name="Wang M."/>
            <person name="Wang L."/>
            <person name="Wei J.-C."/>
        </authorList>
    </citation>
    <scope>NUCLEOTIDE SEQUENCE [LARGE SCALE GENOMIC DNA]</scope>
    <source>
        <strain evidence="10">Z07020 / HMAS-L-300199</strain>
    </source>
</reference>
<feature type="domain" description="RRM" evidence="8">
    <location>
        <begin position="259"/>
        <end position="338"/>
    </location>
</feature>
<keyword evidence="4 6" id="KW-0694">RNA-binding</keyword>
<feature type="domain" description="RRM" evidence="8">
    <location>
        <begin position="114"/>
        <end position="202"/>
    </location>
</feature>
<protein>
    <recommendedName>
        <fullName evidence="8">RRM domain-containing protein</fullName>
    </recommendedName>
</protein>
<dbReference type="CDD" id="cd12281">
    <property type="entry name" value="RRM1_TatSF1_like"/>
    <property type="match status" value="1"/>
</dbReference>
<dbReference type="GeneID" id="19237541"/>
<dbReference type="InterPro" id="IPR035979">
    <property type="entry name" value="RBD_domain_sf"/>
</dbReference>
<dbReference type="GO" id="GO:0000398">
    <property type="term" value="P:mRNA splicing, via spliceosome"/>
    <property type="evidence" value="ECO:0007669"/>
    <property type="project" value="InterPro"/>
</dbReference>
<evidence type="ECO:0000256" key="6">
    <source>
        <dbReference type="PROSITE-ProRule" id="PRU00176"/>
    </source>
</evidence>
<dbReference type="SUPFAM" id="SSF54928">
    <property type="entry name" value="RNA-binding domain, RBD"/>
    <property type="match status" value="2"/>
</dbReference>
<dbReference type="CDD" id="cd12285">
    <property type="entry name" value="RRM3_RBM39_like"/>
    <property type="match status" value="1"/>
</dbReference>
<dbReference type="FunFam" id="3.30.70.330:FF:000105">
    <property type="entry name" value="HIV Tat-specific factor 1 homolog"/>
    <property type="match status" value="1"/>
</dbReference>
<dbReference type="InterPro" id="IPR034393">
    <property type="entry name" value="TatSF1-like"/>
</dbReference>
<dbReference type="AlphaFoldDB" id="U1G0B3"/>
<evidence type="ECO:0000256" key="5">
    <source>
        <dbReference type="ARBA" id="ARBA00023187"/>
    </source>
</evidence>
<evidence type="ECO:0000259" key="8">
    <source>
        <dbReference type="PROSITE" id="PS50102"/>
    </source>
</evidence>
<dbReference type="FunFam" id="3.30.70.330:FF:000329">
    <property type="entry name" value="splicing factor U2AF-associated protein 2"/>
    <property type="match status" value="1"/>
</dbReference>
<dbReference type="GO" id="GO:0005684">
    <property type="term" value="C:U2-type spliceosomal complex"/>
    <property type="evidence" value="ECO:0007669"/>
    <property type="project" value="TreeGrafter"/>
</dbReference>
<feature type="compositionally biased region" description="Acidic residues" evidence="7">
    <location>
        <begin position="353"/>
        <end position="362"/>
    </location>
</feature>
<dbReference type="InterPro" id="IPR012677">
    <property type="entry name" value="Nucleotide-bd_a/b_plait_sf"/>
</dbReference>
<proteinExistence type="inferred from homology"/>
<organism evidence="9 10">
    <name type="scientific">Endocarpon pusillum (strain Z07020 / HMAS-L-300199)</name>
    <name type="common">Lichen-forming fungus</name>
    <dbReference type="NCBI Taxonomy" id="1263415"/>
    <lineage>
        <taxon>Eukaryota</taxon>
        <taxon>Fungi</taxon>
        <taxon>Dikarya</taxon>
        <taxon>Ascomycota</taxon>
        <taxon>Pezizomycotina</taxon>
        <taxon>Eurotiomycetes</taxon>
        <taxon>Chaetothyriomycetidae</taxon>
        <taxon>Verrucariales</taxon>
        <taxon>Verrucariaceae</taxon>
        <taxon>Endocarpon</taxon>
    </lineage>
</organism>
<sequence length="397" mass="44725">MDDPPGVPETTQSGFPQSPSQFDSDPRISFSKLEDKWILETEEGPEYEYINGLKRWVPVLDQSLLEEQSKAYKVEGVDEDAPAAAAAPKKRKKQHVNGEEDQPIQKPKKARINTAVYVTSLPSDSTLEEINSVFSKCGVIAEEIDRGQPRIKMYENDQGGFKGDALIVYFRPESVNLAIQMLDDTSLRFGDAERMKVQAADFSYKSQQDAPVKSSKRDQKKVIRKTQKLNHKLADWSDDDISSLQDTSSRWDKVVILKHMFTLQELEEDPAAILEIKEDIRDECSKLGEVTNVVLFDREPDGVASVRFANAEAAKACVRLMDGRWFDERQLKAYIADGSEKFKKSNEKKGGDVEDEDGENSDGGDGVGGEGDRLDKFGKWLEEEKNTNSKRDDQQDN</sequence>
<evidence type="ECO:0000256" key="3">
    <source>
        <dbReference type="ARBA" id="ARBA00022737"/>
    </source>
</evidence>
<evidence type="ECO:0000256" key="7">
    <source>
        <dbReference type="SAM" id="MobiDB-lite"/>
    </source>
</evidence>
<keyword evidence="3" id="KW-0677">Repeat</keyword>
<dbReference type="OrthoDB" id="10258585at2759"/>
<dbReference type="RefSeq" id="XP_007803680.1">
    <property type="nucleotide sequence ID" value="XM_007805489.1"/>
</dbReference>
<dbReference type="Proteomes" id="UP000019373">
    <property type="component" value="Unassembled WGS sequence"/>
</dbReference>
<dbReference type="OMA" id="DTDFRFG"/>
<dbReference type="PROSITE" id="PS50102">
    <property type="entry name" value="RRM"/>
    <property type="match status" value="2"/>
</dbReference>
<keyword evidence="2" id="KW-0507">mRNA processing</keyword>
<feature type="compositionally biased region" description="Basic and acidic residues" evidence="7">
    <location>
        <begin position="343"/>
        <end position="352"/>
    </location>
</feature>
<feature type="region of interest" description="Disordered" evidence="7">
    <location>
        <begin position="77"/>
        <end position="107"/>
    </location>
</feature>
<dbReference type="InterPro" id="IPR034392">
    <property type="entry name" value="TatSF1-like_RRM1"/>
</dbReference>
<comment type="similarity">
    <text evidence="1">Belongs to the HTATSF1 family.</text>
</comment>
<evidence type="ECO:0000313" key="10">
    <source>
        <dbReference type="Proteomes" id="UP000019373"/>
    </source>
</evidence>
<feature type="compositionally biased region" description="Polar residues" evidence="7">
    <location>
        <begin position="9"/>
        <end position="23"/>
    </location>
</feature>
<dbReference type="GO" id="GO:0003723">
    <property type="term" value="F:RNA binding"/>
    <property type="evidence" value="ECO:0007669"/>
    <property type="project" value="UniProtKB-UniRule"/>
</dbReference>
<feature type="compositionally biased region" description="Basic and acidic residues" evidence="7">
    <location>
        <begin position="370"/>
        <end position="397"/>
    </location>
</feature>
<name>U1G0B3_ENDPU</name>